<evidence type="ECO:0000313" key="9">
    <source>
        <dbReference type="Proteomes" id="UP000598997"/>
    </source>
</evidence>
<dbReference type="Proteomes" id="UP000598997">
    <property type="component" value="Unassembled WGS sequence"/>
</dbReference>
<sequence>MNQLSNASAIEHGNNEGPRVLIVDDDADSAEITARMLTNGGEDFRIRCVASAEEAYVALSLVGGTGQSARMAYDIVIMDIMMPGVDGIEATAAIRTTKRGSFVPILMLSGRRDLDALGQAFMAGASDFVTKPIEPVELQARVRTLLRLKREQERRQARERQFEESNRELQQSVIDGTLIDRATGMPSRAWAEMVLRECRGSGVPLAAAMVQIEELDAYSALHGVRGAERLHADIMRRLTSVPAPLGATLASWDEGRFIVLLPGMKDSARVAALCTGLQRAVEYPAMPHGNALHHDRVRVSTANGWRPAPQAAELPSALIASLAEENFRGHRNVENA</sequence>
<keyword evidence="9" id="KW-1185">Reference proteome</keyword>
<evidence type="ECO:0000256" key="6">
    <source>
        <dbReference type="PROSITE-ProRule" id="PRU00169"/>
    </source>
</evidence>
<dbReference type="Gene3D" id="3.40.50.2300">
    <property type="match status" value="1"/>
</dbReference>
<dbReference type="InterPro" id="IPR029787">
    <property type="entry name" value="Nucleotide_cyclase"/>
</dbReference>
<accession>A0A916YGW8</accession>
<evidence type="ECO:0000256" key="4">
    <source>
        <dbReference type="ARBA" id="ARBA00023125"/>
    </source>
</evidence>
<dbReference type="Gene3D" id="3.30.70.270">
    <property type="match status" value="1"/>
</dbReference>
<dbReference type="InterPro" id="IPR043128">
    <property type="entry name" value="Rev_trsase/Diguanyl_cyclase"/>
</dbReference>
<dbReference type="SMART" id="SM00267">
    <property type="entry name" value="GGDEF"/>
    <property type="match status" value="1"/>
</dbReference>
<evidence type="ECO:0000259" key="7">
    <source>
        <dbReference type="PROSITE" id="PS50110"/>
    </source>
</evidence>
<reference evidence="8 9" key="1">
    <citation type="journal article" date="2014" name="Int. J. Syst. Evol. Microbiol.">
        <title>Complete genome sequence of Corynebacterium casei LMG S-19264T (=DSM 44701T), isolated from a smear-ripened cheese.</title>
        <authorList>
            <consortium name="US DOE Joint Genome Institute (JGI-PGF)"/>
            <person name="Walter F."/>
            <person name="Albersmeier A."/>
            <person name="Kalinowski J."/>
            <person name="Ruckert C."/>
        </authorList>
    </citation>
    <scope>NUCLEOTIDE SEQUENCE [LARGE SCALE GENOMIC DNA]</scope>
    <source>
        <strain evidence="8 9">CGMCC 1.15358</strain>
    </source>
</reference>
<dbReference type="GO" id="GO:0000976">
    <property type="term" value="F:transcription cis-regulatory region binding"/>
    <property type="evidence" value="ECO:0007669"/>
    <property type="project" value="TreeGrafter"/>
</dbReference>
<keyword evidence="5" id="KW-0804">Transcription</keyword>
<dbReference type="RefSeq" id="WP_066766256.1">
    <property type="nucleotide sequence ID" value="NZ_BMIO01000004.1"/>
</dbReference>
<keyword evidence="4" id="KW-0238">DNA-binding</keyword>
<dbReference type="GO" id="GO:0000156">
    <property type="term" value="F:phosphorelay response regulator activity"/>
    <property type="evidence" value="ECO:0007669"/>
    <property type="project" value="TreeGrafter"/>
</dbReference>
<keyword evidence="2" id="KW-0902">Two-component regulatory system</keyword>
<protein>
    <recommendedName>
        <fullName evidence="7">Response regulatory domain-containing protein</fullName>
    </recommendedName>
</protein>
<dbReference type="PANTHER" id="PTHR48111">
    <property type="entry name" value="REGULATOR OF RPOS"/>
    <property type="match status" value="1"/>
</dbReference>
<dbReference type="PROSITE" id="PS50110">
    <property type="entry name" value="RESPONSE_REGULATORY"/>
    <property type="match status" value="1"/>
</dbReference>
<dbReference type="InterPro" id="IPR000160">
    <property type="entry name" value="GGDEF_dom"/>
</dbReference>
<evidence type="ECO:0000313" key="8">
    <source>
        <dbReference type="EMBL" id="GGD42932.1"/>
    </source>
</evidence>
<dbReference type="Pfam" id="PF00072">
    <property type="entry name" value="Response_reg"/>
    <property type="match status" value="1"/>
</dbReference>
<dbReference type="InterPro" id="IPR039420">
    <property type="entry name" value="WalR-like"/>
</dbReference>
<dbReference type="GO" id="GO:0032993">
    <property type="term" value="C:protein-DNA complex"/>
    <property type="evidence" value="ECO:0007669"/>
    <property type="project" value="TreeGrafter"/>
</dbReference>
<evidence type="ECO:0000256" key="5">
    <source>
        <dbReference type="ARBA" id="ARBA00023163"/>
    </source>
</evidence>
<feature type="modified residue" description="4-aspartylphosphate" evidence="6">
    <location>
        <position position="79"/>
    </location>
</feature>
<feature type="domain" description="Response regulatory" evidence="7">
    <location>
        <begin position="19"/>
        <end position="146"/>
    </location>
</feature>
<evidence type="ECO:0000256" key="3">
    <source>
        <dbReference type="ARBA" id="ARBA00023015"/>
    </source>
</evidence>
<name>A0A916YGW8_9SPHN</name>
<dbReference type="SMART" id="SM00448">
    <property type="entry name" value="REC"/>
    <property type="match status" value="1"/>
</dbReference>
<dbReference type="SUPFAM" id="SSF52172">
    <property type="entry name" value="CheY-like"/>
    <property type="match status" value="1"/>
</dbReference>
<dbReference type="GO" id="GO:0005829">
    <property type="term" value="C:cytosol"/>
    <property type="evidence" value="ECO:0007669"/>
    <property type="project" value="TreeGrafter"/>
</dbReference>
<comment type="caution">
    <text evidence="8">The sequence shown here is derived from an EMBL/GenBank/DDBJ whole genome shotgun (WGS) entry which is preliminary data.</text>
</comment>
<gene>
    <name evidence="8" type="ORF">GCM10010989_16240</name>
</gene>
<dbReference type="InterPro" id="IPR011006">
    <property type="entry name" value="CheY-like_superfamily"/>
</dbReference>
<keyword evidence="1 6" id="KW-0597">Phosphoprotein</keyword>
<dbReference type="InterPro" id="IPR001789">
    <property type="entry name" value="Sig_transdc_resp-reg_receiver"/>
</dbReference>
<dbReference type="PANTHER" id="PTHR48111:SF1">
    <property type="entry name" value="TWO-COMPONENT RESPONSE REGULATOR ORR33"/>
    <property type="match status" value="1"/>
</dbReference>
<dbReference type="SUPFAM" id="SSF55073">
    <property type="entry name" value="Nucleotide cyclase"/>
    <property type="match status" value="1"/>
</dbReference>
<evidence type="ECO:0000256" key="1">
    <source>
        <dbReference type="ARBA" id="ARBA00022553"/>
    </source>
</evidence>
<dbReference type="GO" id="GO:0006355">
    <property type="term" value="P:regulation of DNA-templated transcription"/>
    <property type="evidence" value="ECO:0007669"/>
    <property type="project" value="TreeGrafter"/>
</dbReference>
<organism evidence="8 9">
    <name type="scientific">Croceicoccus pelagius</name>
    <dbReference type="NCBI Taxonomy" id="1703341"/>
    <lineage>
        <taxon>Bacteria</taxon>
        <taxon>Pseudomonadati</taxon>
        <taxon>Pseudomonadota</taxon>
        <taxon>Alphaproteobacteria</taxon>
        <taxon>Sphingomonadales</taxon>
        <taxon>Erythrobacteraceae</taxon>
        <taxon>Croceicoccus</taxon>
    </lineage>
</organism>
<dbReference type="AlphaFoldDB" id="A0A916YGW8"/>
<dbReference type="EMBL" id="BMIO01000004">
    <property type="protein sequence ID" value="GGD42932.1"/>
    <property type="molecule type" value="Genomic_DNA"/>
</dbReference>
<evidence type="ECO:0000256" key="2">
    <source>
        <dbReference type="ARBA" id="ARBA00023012"/>
    </source>
</evidence>
<proteinExistence type="predicted"/>
<keyword evidence="3" id="KW-0805">Transcription regulation</keyword>